<dbReference type="AlphaFoldDB" id="A0A1R3HVV5"/>
<dbReference type="SMART" id="SM00579">
    <property type="entry name" value="FBD"/>
    <property type="match status" value="1"/>
</dbReference>
<dbReference type="InterPro" id="IPR050232">
    <property type="entry name" value="FBL13/AtMIF1-like"/>
</dbReference>
<dbReference type="SUPFAM" id="SSF52047">
    <property type="entry name" value="RNI-like"/>
    <property type="match status" value="1"/>
</dbReference>
<proteinExistence type="predicted"/>
<dbReference type="Pfam" id="PF08387">
    <property type="entry name" value="FBD"/>
    <property type="match status" value="1"/>
</dbReference>
<dbReference type="Proteomes" id="UP000188268">
    <property type="component" value="Unassembled WGS sequence"/>
</dbReference>
<dbReference type="InterPro" id="IPR032675">
    <property type="entry name" value="LRR_dom_sf"/>
</dbReference>
<dbReference type="Gene3D" id="3.80.10.10">
    <property type="entry name" value="Ribonuclease Inhibitor"/>
    <property type="match status" value="1"/>
</dbReference>
<dbReference type="InterPro" id="IPR006566">
    <property type="entry name" value="FBD"/>
</dbReference>
<name>A0A1R3HVV5_COCAP</name>
<comment type="caution">
    <text evidence="2">The sequence shown here is derived from an EMBL/GenBank/DDBJ whole genome shotgun (WGS) entry which is preliminary data.</text>
</comment>
<dbReference type="Pfam" id="PF00646">
    <property type="entry name" value="F-box"/>
    <property type="match status" value="1"/>
</dbReference>
<dbReference type="Gene3D" id="1.20.1280.50">
    <property type="match status" value="1"/>
</dbReference>
<gene>
    <name evidence="2" type="ORF">CCACVL1_16677</name>
</gene>
<sequence length="462" mass="53369">MADSDQPPSKNRRISSDENGIDLISDLPDSVLGHIMSFLPTEDALTTSILSKRWVDLWAQVPAFVFDSPHRYPAIDRHNESSFVYFVCKVMLISQAQSISKFTFDRNFDLEFDVDYLRTWISNAVGRNVQDLSLNFRCPQPHINLPDCLFACKTLVSLKLENKIFVDVPATGVNFPCLKILQLMAVKYANDDSMRRVLSGCPVLEDLTVERLCGDNLFVLEVNVISLKRITVKRRSAHYIPWNDPPYKLLISAPMLERIVLKDENYRYFLLEDGYNLAEAVVEISNPLADGRNLCDLLEVFADVRSLSLFHNTIWFNFPSEVKFPVLTNLVQLDIECACKFWLRLLALLECSDNLKILVFRNVRVHSSRRKCDQALVETVPKCVSMSLVTLHFKQVYNCECDWKLVKYFLKNAKFLKQVKIGISFRLKKRRHLLRKLLKYPRASMACEIAFFFASTNEEIRL</sequence>
<organism evidence="2 3">
    <name type="scientific">Corchorus capsularis</name>
    <name type="common">Jute</name>
    <dbReference type="NCBI Taxonomy" id="210143"/>
    <lineage>
        <taxon>Eukaryota</taxon>
        <taxon>Viridiplantae</taxon>
        <taxon>Streptophyta</taxon>
        <taxon>Embryophyta</taxon>
        <taxon>Tracheophyta</taxon>
        <taxon>Spermatophyta</taxon>
        <taxon>Magnoliopsida</taxon>
        <taxon>eudicotyledons</taxon>
        <taxon>Gunneridae</taxon>
        <taxon>Pentapetalae</taxon>
        <taxon>rosids</taxon>
        <taxon>malvids</taxon>
        <taxon>Malvales</taxon>
        <taxon>Malvaceae</taxon>
        <taxon>Grewioideae</taxon>
        <taxon>Apeibeae</taxon>
        <taxon>Corchorus</taxon>
    </lineage>
</organism>
<accession>A0A1R3HVV5</accession>
<dbReference type="Pfam" id="PF24758">
    <property type="entry name" value="LRR_At5g56370"/>
    <property type="match status" value="1"/>
</dbReference>
<dbReference type="InterPro" id="IPR036047">
    <property type="entry name" value="F-box-like_dom_sf"/>
</dbReference>
<dbReference type="PROSITE" id="PS50181">
    <property type="entry name" value="FBOX"/>
    <property type="match status" value="1"/>
</dbReference>
<evidence type="ECO:0000259" key="1">
    <source>
        <dbReference type="PROSITE" id="PS50181"/>
    </source>
</evidence>
<dbReference type="Gramene" id="OMO74486">
    <property type="protein sequence ID" value="OMO74486"/>
    <property type="gene ID" value="CCACVL1_16677"/>
</dbReference>
<dbReference type="InterPro" id="IPR055411">
    <property type="entry name" value="LRR_FXL15/At3g58940/PEG3-like"/>
</dbReference>
<dbReference type="InterPro" id="IPR053781">
    <property type="entry name" value="F-box_AtFBL13-like"/>
</dbReference>
<feature type="domain" description="F-box" evidence="1">
    <location>
        <begin position="21"/>
        <end position="57"/>
    </location>
</feature>
<dbReference type="OMA" id="MCERSEC"/>
<dbReference type="EMBL" id="AWWV01011101">
    <property type="protein sequence ID" value="OMO74486.1"/>
    <property type="molecule type" value="Genomic_DNA"/>
</dbReference>
<dbReference type="PANTHER" id="PTHR31900">
    <property type="entry name" value="F-BOX/RNI SUPERFAMILY PROTEIN-RELATED"/>
    <property type="match status" value="1"/>
</dbReference>
<dbReference type="STRING" id="210143.A0A1R3HVV5"/>
<reference evidence="2 3" key="1">
    <citation type="submission" date="2013-09" db="EMBL/GenBank/DDBJ databases">
        <title>Corchorus capsularis genome sequencing.</title>
        <authorList>
            <person name="Alam M."/>
            <person name="Haque M.S."/>
            <person name="Islam M.S."/>
            <person name="Emdad E.M."/>
            <person name="Islam M.M."/>
            <person name="Ahmed B."/>
            <person name="Halim A."/>
            <person name="Hossen Q.M.M."/>
            <person name="Hossain M.Z."/>
            <person name="Ahmed R."/>
            <person name="Khan M.M."/>
            <person name="Islam R."/>
            <person name="Rashid M.M."/>
            <person name="Khan S.A."/>
            <person name="Rahman M.S."/>
            <person name="Alam M."/>
        </authorList>
    </citation>
    <scope>NUCLEOTIDE SEQUENCE [LARGE SCALE GENOMIC DNA]</scope>
    <source>
        <strain evidence="3">cv. CVL-1</strain>
        <tissue evidence="2">Whole seedling</tissue>
    </source>
</reference>
<dbReference type="SUPFAM" id="SSF81383">
    <property type="entry name" value="F-box domain"/>
    <property type="match status" value="1"/>
</dbReference>
<dbReference type="OrthoDB" id="1001574at2759"/>
<evidence type="ECO:0000313" key="2">
    <source>
        <dbReference type="EMBL" id="OMO74486.1"/>
    </source>
</evidence>
<keyword evidence="3" id="KW-1185">Reference proteome</keyword>
<dbReference type="PANTHER" id="PTHR31900:SF27">
    <property type="entry name" value="FBD DOMAIN-CONTAINING PROTEIN"/>
    <property type="match status" value="1"/>
</dbReference>
<dbReference type="CDD" id="cd22160">
    <property type="entry name" value="F-box_AtFBL13-like"/>
    <property type="match status" value="1"/>
</dbReference>
<dbReference type="InterPro" id="IPR001810">
    <property type="entry name" value="F-box_dom"/>
</dbReference>
<evidence type="ECO:0000313" key="3">
    <source>
        <dbReference type="Proteomes" id="UP000188268"/>
    </source>
</evidence>
<protein>
    <recommendedName>
        <fullName evidence="1">F-box domain-containing protein</fullName>
    </recommendedName>
</protein>